<evidence type="ECO:0000313" key="11">
    <source>
        <dbReference type="Proteomes" id="UP000218323"/>
    </source>
</evidence>
<dbReference type="Gene3D" id="1.20.1560.10">
    <property type="entry name" value="ABC transporter type 1, transmembrane domain"/>
    <property type="match status" value="1"/>
</dbReference>
<dbReference type="PANTHER" id="PTHR24221">
    <property type="entry name" value="ATP-BINDING CASSETTE SUB-FAMILY B"/>
    <property type="match status" value="1"/>
</dbReference>
<dbReference type="SMART" id="SM00382">
    <property type="entry name" value="AAA"/>
    <property type="match status" value="1"/>
</dbReference>
<feature type="transmembrane region" description="Helical" evidence="7">
    <location>
        <begin position="241"/>
        <end position="262"/>
    </location>
</feature>
<dbReference type="Pfam" id="PF00664">
    <property type="entry name" value="ABC_membrane"/>
    <property type="match status" value="1"/>
</dbReference>
<dbReference type="InterPro" id="IPR036640">
    <property type="entry name" value="ABC1_TM_sf"/>
</dbReference>
<evidence type="ECO:0000256" key="4">
    <source>
        <dbReference type="ARBA" id="ARBA00022840"/>
    </source>
</evidence>
<dbReference type="PROSITE" id="PS00211">
    <property type="entry name" value="ABC_TRANSPORTER_1"/>
    <property type="match status" value="1"/>
</dbReference>
<dbReference type="InterPro" id="IPR017871">
    <property type="entry name" value="ABC_transporter-like_CS"/>
</dbReference>
<evidence type="ECO:0000256" key="7">
    <source>
        <dbReference type="SAM" id="Phobius"/>
    </source>
</evidence>
<evidence type="ECO:0000256" key="1">
    <source>
        <dbReference type="ARBA" id="ARBA00004651"/>
    </source>
</evidence>
<dbReference type="Pfam" id="PF00005">
    <property type="entry name" value="ABC_tran"/>
    <property type="match status" value="1"/>
</dbReference>
<proteinExistence type="predicted"/>
<sequence length="553" mass="57251">MTTLSLDQRRGRQRLLRDLTARDPRHMIARGLLIGDTVAGISFALGLAGGVAAIATGGRVWTWLLLALAAGIARGSLATLSQRIGSDLAADAKIALRTRVTAAAINQSVGGARTSGELACTIVDEVEAVDGHIARFAPIRTAATLSPLIVLAAVALASPVSALILIGTLAPLIAALILAGGAAAERSRQQFGALARLSGLFSDRLRALPLLLAYRATDRERVRLGQAADEVAVRTMGVLRVAFLSAGALEFFAALSVALVAVYAGFNVLGLLPFTPPEQLDLFRAFLVLALAPEFYLPFRRLASAYHDKQAAETAADRLLALEADAEPVRPLEVHSAPALAFDQVSLRHGSADADAVSALSFHVEPGETVALLGASGSGKSSLLGALVGTVPVREGTIRIDGRALESGLAVAGSAAWAGQAPLLVPGTIADNIALACPCSPREAVADAAEAAGLAELLRCRAQGLDSLLDGRGSGLSGGERRRIGLARALLSEAPLLLLDEPTAHLDAEAEAGLTTAILHACRGRTAIIATHSETLAAQADRIIRLERRYEAA</sequence>
<dbReference type="GO" id="GO:0140359">
    <property type="term" value="F:ABC-type transporter activity"/>
    <property type="evidence" value="ECO:0007669"/>
    <property type="project" value="InterPro"/>
</dbReference>
<evidence type="ECO:0000313" key="10">
    <source>
        <dbReference type="EMBL" id="PCG12974.1"/>
    </source>
</evidence>
<dbReference type="InterPro" id="IPR011527">
    <property type="entry name" value="ABC1_TM_dom"/>
</dbReference>
<dbReference type="InterPro" id="IPR003439">
    <property type="entry name" value="ABC_transporter-like_ATP-bd"/>
</dbReference>
<dbReference type="CDD" id="cd18584">
    <property type="entry name" value="ABC_6TM_AarD_CydD"/>
    <property type="match status" value="1"/>
</dbReference>
<keyword evidence="6 7" id="KW-0472">Membrane</keyword>
<keyword evidence="4" id="KW-0067">ATP-binding</keyword>
<dbReference type="Gene3D" id="3.40.50.300">
    <property type="entry name" value="P-loop containing nucleotide triphosphate hydrolases"/>
    <property type="match status" value="1"/>
</dbReference>
<dbReference type="SUPFAM" id="SSF52540">
    <property type="entry name" value="P-loop containing nucleoside triphosphate hydrolases"/>
    <property type="match status" value="1"/>
</dbReference>
<dbReference type="RefSeq" id="WP_066708918.1">
    <property type="nucleotide sequence ID" value="NZ_NWVC01000017.1"/>
</dbReference>
<dbReference type="InterPro" id="IPR003593">
    <property type="entry name" value="AAA+_ATPase"/>
</dbReference>
<keyword evidence="2 7" id="KW-0812">Transmembrane</keyword>
<dbReference type="PANTHER" id="PTHR24221:SF654">
    <property type="entry name" value="ATP-BINDING CASSETTE SUB-FAMILY B MEMBER 6"/>
    <property type="match status" value="1"/>
</dbReference>
<dbReference type="PROSITE" id="PS50929">
    <property type="entry name" value="ABC_TM1F"/>
    <property type="match status" value="1"/>
</dbReference>
<feature type="transmembrane region" description="Helical" evidence="7">
    <location>
        <begin position="163"/>
        <end position="184"/>
    </location>
</feature>
<feature type="domain" description="ABC transporter" evidence="8">
    <location>
        <begin position="340"/>
        <end position="552"/>
    </location>
</feature>
<evidence type="ECO:0000256" key="3">
    <source>
        <dbReference type="ARBA" id="ARBA00022741"/>
    </source>
</evidence>
<protein>
    <submittedName>
        <fullName evidence="10">Thiol reductant ABC exporter subunit CydD</fullName>
    </submittedName>
</protein>
<name>A0A2A4I4K4_9SPHN</name>
<dbReference type="InterPro" id="IPR014216">
    <property type="entry name" value="ABC_transptr_CydD"/>
</dbReference>
<gene>
    <name evidence="10" type="primary">cydD</name>
    <name evidence="10" type="ORF">COA07_17075</name>
</gene>
<evidence type="ECO:0000259" key="8">
    <source>
        <dbReference type="PROSITE" id="PS50893"/>
    </source>
</evidence>
<dbReference type="Proteomes" id="UP000218323">
    <property type="component" value="Unassembled WGS sequence"/>
</dbReference>
<keyword evidence="3" id="KW-0547">Nucleotide-binding</keyword>
<dbReference type="GO" id="GO:0005886">
    <property type="term" value="C:plasma membrane"/>
    <property type="evidence" value="ECO:0007669"/>
    <property type="project" value="UniProtKB-SubCell"/>
</dbReference>
<keyword evidence="11" id="KW-1185">Reference proteome</keyword>
<dbReference type="GO" id="GO:0042883">
    <property type="term" value="P:cysteine transport"/>
    <property type="evidence" value="ECO:0007669"/>
    <property type="project" value="InterPro"/>
</dbReference>
<evidence type="ECO:0000259" key="9">
    <source>
        <dbReference type="PROSITE" id="PS50929"/>
    </source>
</evidence>
<comment type="subcellular location">
    <subcellularLocation>
        <location evidence="1">Cell membrane</location>
        <topology evidence="1">Multi-pass membrane protein</topology>
    </subcellularLocation>
</comment>
<organism evidence="10 11">
    <name type="scientific">Sphingomonas adhaesiva</name>
    <dbReference type="NCBI Taxonomy" id="28212"/>
    <lineage>
        <taxon>Bacteria</taxon>
        <taxon>Pseudomonadati</taxon>
        <taxon>Pseudomonadota</taxon>
        <taxon>Alphaproteobacteria</taxon>
        <taxon>Sphingomonadales</taxon>
        <taxon>Sphingomonadaceae</taxon>
        <taxon>Sphingomonas</taxon>
    </lineage>
</organism>
<dbReference type="AlphaFoldDB" id="A0A2A4I4K4"/>
<dbReference type="PROSITE" id="PS50893">
    <property type="entry name" value="ABC_TRANSPORTER_2"/>
    <property type="match status" value="1"/>
</dbReference>
<dbReference type="InterPro" id="IPR039421">
    <property type="entry name" value="Type_1_exporter"/>
</dbReference>
<dbReference type="GO" id="GO:0005524">
    <property type="term" value="F:ATP binding"/>
    <property type="evidence" value="ECO:0007669"/>
    <property type="project" value="UniProtKB-KW"/>
</dbReference>
<reference evidence="10 11" key="1">
    <citation type="submission" date="2017-09" db="EMBL/GenBank/DDBJ databases">
        <title>Sphingomonas adhaesiva DSM 7418, whole genome shotgun sequence.</title>
        <authorList>
            <person name="Feng G."/>
            <person name="Zhu H."/>
        </authorList>
    </citation>
    <scope>NUCLEOTIDE SEQUENCE [LARGE SCALE GENOMIC DNA]</scope>
    <source>
        <strain evidence="10 11">DSM 7418</strain>
    </source>
</reference>
<feature type="domain" description="ABC transmembrane type-1" evidence="9">
    <location>
        <begin position="32"/>
        <end position="311"/>
    </location>
</feature>
<feature type="transmembrane region" description="Helical" evidence="7">
    <location>
        <begin position="60"/>
        <end position="80"/>
    </location>
</feature>
<accession>A0A2A4I4K4</accession>
<dbReference type="SUPFAM" id="SSF90123">
    <property type="entry name" value="ABC transporter transmembrane region"/>
    <property type="match status" value="1"/>
</dbReference>
<feature type="transmembrane region" description="Helical" evidence="7">
    <location>
        <begin position="32"/>
        <end position="54"/>
    </location>
</feature>
<evidence type="ECO:0000256" key="6">
    <source>
        <dbReference type="ARBA" id="ARBA00023136"/>
    </source>
</evidence>
<dbReference type="GO" id="GO:0016887">
    <property type="term" value="F:ATP hydrolysis activity"/>
    <property type="evidence" value="ECO:0007669"/>
    <property type="project" value="InterPro"/>
</dbReference>
<comment type="caution">
    <text evidence="10">The sequence shown here is derived from an EMBL/GenBank/DDBJ whole genome shotgun (WGS) entry which is preliminary data.</text>
</comment>
<evidence type="ECO:0000256" key="5">
    <source>
        <dbReference type="ARBA" id="ARBA00022989"/>
    </source>
</evidence>
<dbReference type="EMBL" id="NWVC01000017">
    <property type="protein sequence ID" value="PCG12974.1"/>
    <property type="molecule type" value="Genomic_DNA"/>
</dbReference>
<dbReference type="InterPro" id="IPR027417">
    <property type="entry name" value="P-loop_NTPase"/>
</dbReference>
<dbReference type="CDD" id="cd03228">
    <property type="entry name" value="ABCC_MRP_Like"/>
    <property type="match status" value="1"/>
</dbReference>
<dbReference type="NCBIfam" id="TIGR02857">
    <property type="entry name" value="CydD"/>
    <property type="match status" value="1"/>
</dbReference>
<feature type="transmembrane region" description="Helical" evidence="7">
    <location>
        <begin position="139"/>
        <end position="157"/>
    </location>
</feature>
<keyword evidence="5 7" id="KW-1133">Transmembrane helix</keyword>
<evidence type="ECO:0000256" key="2">
    <source>
        <dbReference type="ARBA" id="ARBA00022692"/>
    </source>
</evidence>